<dbReference type="GeneID" id="85449842"/>
<dbReference type="EMBL" id="JAHMHR010000016">
    <property type="protein sequence ID" value="KAK1676942.1"/>
    <property type="molecule type" value="Genomic_DNA"/>
</dbReference>
<reference evidence="1" key="1">
    <citation type="submission" date="2021-06" db="EMBL/GenBank/DDBJ databases">
        <title>Comparative genomics, transcriptomics and evolutionary studies reveal genomic signatures of adaptation to plant cell wall in hemibiotrophic fungi.</title>
        <authorList>
            <consortium name="DOE Joint Genome Institute"/>
            <person name="Baroncelli R."/>
            <person name="Diaz J.F."/>
            <person name="Benocci T."/>
            <person name="Peng M."/>
            <person name="Battaglia E."/>
            <person name="Haridas S."/>
            <person name="Andreopoulos W."/>
            <person name="Labutti K."/>
            <person name="Pangilinan J."/>
            <person name="Floch G.L."/>
            <person name="Makela M.R."/>
            <person name="Henrissat B."/>
            <person name="Grigoriev I.V."/>
            <person name="Crouch J.A."/>
            <person name="De Vries R.P."/>
            <person name="Sukno S.A."/>
            <person name="Thon M.R."/>
        </authorList>
    </citation>
    <scope>NUCLEOTIDE SEQUENCE</scope>
    <source>
        <strain evidence="1">CBS 193.32</strain>
    </source>
</reference>
<dbReference type="Proteomes" id="UP001224890">
    <property type="component" value="Unassembled WGS sequence"/>
</dbReference>
<gene>
    <name evidence="1" type="ORF">BDP55DRAFT_103228</name>
</gene>
<organism evidence="1 2">
    <name type="scientific">Colletotrichum godetiae</name>
    <dbReference type="NCBI Taxonomy" id="1209918"/>
    <lineage>
        <taxon>Eukaryota</taxon>
        <taxon>Fungi</taxon>
        <taxon>Dikarya</taxon>
        <taxon>Ascomycota</taxon>
        <taxon>Pezizomycotina</taxon>
        <taxon>Sordariomycetes</taxon>
        <taxon>Hypocreomycetidae</taxon>
        <taxon>Glomerellales</taxon>
        <taxon>Glomerellaceae</taxon>
        <taxon>Colletotrichum</taxon>
        <taxon>Colletotrichum acutatum species complex</taxon>
    </lineage>
</organism>
<evidence type="ECO:0000313" key="2">
    <source>
        <dbReference type="Proteomes" id="UP001224890"/>
    </source>
</evidence>
<evidence type="ECO:0000313" key="1">
    <source>
        <dbReference type="EMBL" id="KAK1676942.1"/>
    </source>
</evidence>
<proteinExistence type="predicted"/>
<name>A0AAJ0EV64_9PEZI</name>
<protein>
    <submittedName>
        <fullName evidence="1">Uncharacterized protein</fullName>
    </submittedName>
</protein>
<keyword evidence="2" id="KW-1185">Reference proteome</keyword>
<dbReference type="RefSeq" id="XP_060430945.1">
    <property type="nucleotide sequence ID" value="XM_060565316.1"/>
</dbReference>
<comment type="caution">
    <text evidence="1">The sequence shown here is derived from an EMBL/GenBank/DDBJ whole genome shotgun (WGS) entry which is preliminary data.</text>
</comment>
<accession>A0AAJ0EV64</accession>
<dbReference type="AlphaFoldDB" id="A0AAJ0EV64"/>
<sequence>MSPQQPTSKNQIFLNEKEVKPAHSFLHRAMVLTELPQIPQDLPAMQTWFFTRCKTYDHAYNLLRIYQTMLVDLNFTPREIEGWLAQGHLGRNIVMHFGGNLGKIPEHRMTWLMEHIWIWGLEPDAALEADVPVFKFRDEDREYLGQFDAPVKWAGMLTLEIESAMEWELEFARLLARMQAATESKGFLETWLLG</sequence>